<organism evidence="9 10">
    <name type="scientific">Cardamine amara subsp. amara</name>
    <dbReference type="NCBI Taxonomy" id="228776"/>
    <lineage>
        <taxon>Eukaryota</taxon>
        <taxon>Viridiplantae</taxon>
        <taxon>Streptophyta</taxon>
        <taxon>Embryophyta</taxon>
        <taxon>Tracheophyta</taxon>
        <taxon>Spermatophyta</taxon>
        <taxon>Magnoliopsida</taxon>
        <taxon>eudicotyledons</taxon>
        <taxon>Gunneridae</taxon>
        <taxon>Pentapetalae</taxon>
        <taxon>rosids</taxon>
        <taxon>malvids</taxon>
        <taxon>Brassicales</taxon>
        <taxon>Brassicaceae</taxon>
        <taxon>Cardamineae</taxon>
        <taxon>Cardamine</taxon>
    </lineage>
</organism>
<proteinExistence type="predicted"/>
<keyword evidence="4" id="KW-0238">DNA-binding</keyword>
<comment type="caution">
    <text evidence="9">The sequence shown here is derived from an EMBL/GenBank/DDBJ whole genome shotgun (WGS) entry which is preliminary data.</text>
</comment>
<keyword evidence="6" id="KW-0539">Nucleus</keyword>
<keyword evidence="5" id="KW-0804">Transcription</keyword>
<dbReference type="SUPFAM" id="SSF101936">
    <property type="entry name" value="DNA-binding pseudobarrel domain"/>
    <property type="match status" value="5"/>
</dbReference>
<evidence type="ECO:0000256" key="1">
    <source>
        <dbReference type="ARBA" id="ARBA00004123"/>
    </source>
</evidence>
<gene>
    <name evidence="9" type="ORF">V5N11_033277</name>
</gene>
<evidence type="ECO:0000256" key="4">
    <source>
        <dbReference type="ARBA" id="ARBA00023125"/>
    </source>
</evidence>
<evidence type="ECO:0000256" key="5">
    <source>
        <dbReference type="ARBA" id="ARBA00023163"/>
    </source>
</evidence>
<keyword evidence="3" id="KW-0805">Transcription regulation</keyword>
<feature type="domain" description="TF-B3" evidence="8">
    <location>
        <begin position="424"/>
        <end position="520"/>
    </location>
</feature>
<dbReference type="Gene3D" id="2.40.330.10">
    <property type="entry name" value="DNA-binding pseudobarrel domain"/>
    <property type="match status" value="5"/>
</dbReference>
<evidence type="ECO:0000256" key="6">
    <source>
        <dbReference type="ARBA" id="ARBA00023242"/>
    </source>
</evidence>
<feature type="domain" description="TF-B3" evidence="8">
    <location>
        <begin position="575"/>
        <end position="670"/>
    </location>
</feature>
<comment type="subcellular location">
    <subcellularLocation>
        <location evidence="1">Nucleus</location>
    </subcellularLocation>
</comment>
<dbReference type="InterPro" id="IPR015300">
    <property type="entry name" value="DNA-bd_pseudobarrel_sf"/>
</dbReference>
<dbReference type="Proteomes" id="UP001558713">
    <property type="component" value="Unassembled WGS sequence"/>
</dbReference>
<dbReference type="PANTHER" id="PTHR31674:SF62">
    <property type="entry name" value="B3 DOMAIN-CONTAINING PROTEIN REM14-RELATED"/>
    <property type="match status" value="1"/>
</dbReference>
<dbReference type="GO" id="GO:0003677">
    <property type="term" value="F:DNA binding"/>
    <property type="evidence" value="ECO:0007669"/>
    <property type="project" value="UniProtKB-KW"/>
</dbReference>
<dbReference type="SMART" id="SM01019">
    <property type="entry name" value="B3"/>
    <property type="match status" value="5"/>
</dbReference>
<evidence type="ECO:0000256" key="3">
    <source>
        <dbReference type="ARBA" id="ARBA00023015"/>
    </source>
</evidence>
<evidence type="ECO:0000256" key="7">
    <source>
        <dbReference type="SAM" id="MobiDB-lite"/>
    </source>
</evidence>
<reference evidence="9 10" key="1">
    <citation type="submission" date="2024-04" db="EMBL/GenBank/DDBJ databases">
        <title>Genome assembly C_amara_ONT_v2.</title>
        <authorList>
            <person name="Yant L."/>
            <person name="Moore C."/>
            <person name="Slenker M."/>
        </authorList>
    </citation>
    <scope>NUCLEOTIDE SEQUENCE [LARGE SCALE GENOMIC DNA]</scope>
    <source>
        <tissue evidence="9">Leaf</tissue>
    </source>
</reference>
<dbReference type="EMBL" id="JBANAX010000128">
    <property type="protein sequence ID" value="KAL1221441.1"/>
    <property type="molecule type" value="Genomic_DNA"/>
</dbReference>
<feature type="compositionally biased region" description="Low complexity" evidence="7">
    <location>
        <begin position="530"/>
        <end position="539"/>
    </location>
</feature>
<dbReference type="InterPro" id="IPR039218">
    <property type="entry name" value="REM_fam"/>
</dbReference>
<dbReference type="InterPro" id="IPR003340">
    <property type="entry name" value="B3_DNA-bd"/>
</dbReference>
<name>A0ABD1BW54_CARAN</name>
<keyword evidence="2" id="KW-0677">Repeat</keyword>
<keyword evidence="10" id="KW-1185">Reference proteome</keyword>
<feature type="region of interest" description="Disordered" evidence="7">
    <location>
        <begin position="517"/>
        <end position="572"/>
    </location>
</feature>
<dbReference type="CDD" id="cd10017">
    <property type="entry name" value="B3_DNA"/>
    <property type="match status" value="5"/>
</dbReference>
<feature type="domain" description="TF-B3" evidence="8">
    <location>
        <begin position="281"/>
        <end position="378"/>
    </location>
</feature>
<accession>A0ABD1BW54</accession>
<dbReference type="GO" id="GO:0005634">
    <property type="term" value="C:nucleus"/>
    <property type="evidence" value="ECO:0007669"/>
    <property type="project" value="UniProtKB-SubCell"/>
</dbReference>
<dbReference type="AlphaFoldDB" id="A0ABD1BW54"/>
<evidence type="ECO:0000259" key="8">
    <source>
        <dbReference type="PROSITE" id="PS50863"/>
    </source>
</evidence>
<dbReference type="PANTHER" id="PTHR31674">
    <property type="entry name" value="B3 DOMAIN-CONTAINING PROTEIN REM-LIKE 3-RELATED"/>
    <property type="match status" value="1"/>
</dbReference>
<sequence>MANQHFFQPLLPGFHSHLTIPVAFFLKNIQGRYDEQKTTELRSDASKKIWEVNLDGRKLTDGWKEFALSHDLRIGDIVIFRQESDMSFHVTPVGPSCSEIQYGYEESNSVSEKIQEESKKRSREEESSSLDSSCLVANVSPASLQYDLLYLPKRFVRENGIGIESGEIVLMNERGRSWALNLREKQSCGTTYIRRGWRSFCGANGLRAGDSVTFRLSQRGETFVLSSLSSKEPEDEANEVVSLSTEPECDEDNNLVSFSGKMQMKENPKREIESSSLDPSCFVANVTPATLRYDRLNLPKRFVRENGLDTRCGEIVLMNEKGRSWTSELKGKESDQVTYIYGGWRSFCGDNGLKAGVMVTFKLIQRGRTLALCFWSSKEPKEEANEVVSISTEPESEEEISIGKIQRKKKPRRETESSSLDPTCFVANVAPSTLRYDILNLPMKFVRVNGIVVGSGKIVLMNEKGRSWTLKLRQKPSCGTTYIRRGWRSFCHANGLKAGSFFTFKLIQKGRTQVLRLSRNEPEEEEEVCSESNEVESLSTEPESDGESSQEERKISQECSISKGKPSSSSSQDRFVTLTLRPYNINRSVLRLPSPFRKKNGINEETKMTMLDKHGVKWPVKLRFENDNRIRVGGSWKDFLKANCVKTNESIKLELIWEKDSSCVLKFCSKVKLLTK</sequence>
<evidence type="ECO:0000313" key="10">
    <source>
        <dbReference type="Proteomes" id="UP001558713"/>
    </source>
</evidence>
<evidence type="ECO:0000256" key="2">
    <source>
        <dbReference type="ARBA" id="ARBA00022737"/>
    </source>
</evidence>
<protein>
    <submittedName>
        <fullName evidence="9">B3 domain-containing protein REM15</fullName>
    </submittedName>
</protein>
<evidence type="ECO:0000313" key="9">
    <source>
        <dbReference type="EMBL" id="KAL1221441.1"/>
    </source>
</evidence>
<dbReference type="Pfam" id="PF02362">
    <property type="entry name" value="B3"/>
    <property type="match status" value="5"/>
</dbReference>
<feature type="compositionally biased region" description="Low complexity" evidence="7">
    <location>
        <begin position="560"/>
        <end position="571"/>
    </location>
</feature>
<feature type="domain" description="TF-B3" evidence="8">
    <location>
        <begin position="134"/>
        <end position="231"/>
    </location>
</feature>
<dbReference type="FunFam" id="2.40.330.10:FF:000009">
    <property type="entry name" value="Transcriptional factor B3 family protein"/>
    <property type="match status" value="1"/>
</dbReference>
<feature type="domain" description="TF-B3" evidence="8">
    <location>
        <begin position="3"/>
        <end position="96"/>
    </location>
</feature>
<dbReference type="PROSITE" id="PS50863">
    <property type="entry name" value="B3"/>
    <property type="match status" value="5"/>
</dbReference>
<feature type="region of interest" description="Disordered" evidence="7">
    <location>
        <begin position="385"/>
        <end position="418"/>
    </location>
</feature>